<dbReference type="GO" id="GO:0004252">
    <property type="term" value="F:serine-type endopeptidase activity"/>
    <property type="evidence" value="ECO:0007669"/>
    <property type="project" value="InterPro"/>
</dbReference>
<dbReference type="InterPro" id="IPR001314">
    <property type="entry name" value="Peptidase_S1A"/>
</dbReference>
<dbReference type="RefSeq" id="XP_035457658.2">
    <property type="nucleotide sequence ID" value="XM_035601765.2"/>
</dbReference>
<dbReference type="InterPro" id="IPR001254">
    <property type="entry name" value="Trypsin_dom"/>
</dbReference>
<evidence type="ECO:0000256" key="1">
    <source>
        <dbReference type="SAM" id="SignalP"/>
    </source>
</evidence>
<dbReference type="PRINTS" id="PR00722">
    <property type="entry name" value="CHYMOTRYPSIN"/>
</dbReference>
<dbReference type="GO" id="GO:0006508">
    <property type="term" value="P:proteolysis"/>
    <property type="evidence" value="ECO:0007669"/>
    <property type="project" value="InterPro"/>
</dbReference>
<dbReference type="Proteomes" id="UP000829999">
    <property type="component" value="Chromosome 19"/>
</dbReference>
<keyword evidence="3" id="KW-1185">Reference proteome</keyword>
<keyword evidence="1" id="KW-0732">Signal</keyword>
<dbReference type="InterPro" id="IPR009003">
    <property type="entry name" value="Peptidase_S1_PA"/>
</dbReference>
<feature type="domain" description="Peptidase S1" evidence="2">
    <location>
        <begin position="46"/>
        <end position="284"/>
    </location>
</feature>
<dbReference type="SMART" id="SM00020">
    <property type="entry name" value="Tryp_SPc"/>
    <property type="match status" value="1"/>
</dbReference>
<reference evidence="4" key="1">
    <citation type="submission" date="2025-08" db="UniProtKB">
        <authorList>
            <consortium name="RefSeq"/>
        </authorList>
    </citation>
    <scope>IDENTIFICATION</scope>
    <source>
        <tissue evidence="4">Whole larval tissue</tissue>
    </source>
</reference>
<dbReference type="InterPro" id="IPR043504">
    <property type="entry name" value="Peptidase_S1_PA_chymotrypsin"/>
</dbReference>
<dbReference type="PANTHER" id="PTHR24260:SF136">
    <property type="entry name" value="GH08193P-RELATED"/>
    <property type="match status" value="1"/>
</dbReference>
<dbReference type="PROSITE" id="PS50240">
    <property type="entry name" value="TRYPSIN_DOM"/>
    <property type="match status" value="1"/>
</dbReference>
<accession>A0A9R0DJW2</accession>
<dbReference type="SUPFAM" id="SSF50494">
    <property type="entry name" value="Trypsin-like serine proteases"/>
    <property type="match status" value="1"/>
</dbReference>
<protein>
    <submittedName>
        <fullName evidence="4">Collagenase</fullName>
    </submittedName>
</protein>
<evidence type="ECO:0000313" key="4">
    <source>
        <dbReference type="RefSeq" id="XP_035457658.2"/>
    </source>
</evidence>
<name>A0A9R0DJW2_SPOFR</name>
<organism evidence="3 4">
    <name type="scientific">Spodoptera frugiperda</name>
    <name type="common">Fall armyworm</name>
    <dbReference type="NCBI Taxonomy" id="7108"/>
    <lineage>
        <taxon>Eukaryota</taxon>
        <taxon>Metazoa</taxon>
        <taxon>Ecdysozoa</taxon>
        <taxon>Arthropoda</taxon>
        <taxon>Hexapoda</taxon>
        <taxon>Insecta</taxon>
        <taxon>Pterygota</taxon>
        <taxon>Neoptera</taxon>
        <taxon>Endopterygota</taxon>
        <taxon>Lepidoptera</taxon>
        <taxon>Glossata</taxon>
        <taxon>Ditrysia</taxon>
        <taxon>Noctuoidea</taxon>
        <taxon>Noctuidae</taxon>
        <taxon>Amphipyrinae</taxon>
        <taxon>Spodoptera</taxon>
    </lineage>
</organism>
<dbReference type="PANTHER" id="PTHR24260">
    <property type="match status" value="1"/>
</dbReference>
<feature type="signal peptide" evidence="1">
    <location>
        <begin position="1"/>
        <end position="19"/>
    </location>
</feature>
<dbReference type="OrthoDB" id="5565075at2759"/>
<evidence type="ECO:0000313" key="3">
    <source>
        <dbReference type="Proteomes" id="UP000829999"/>
    </source>
</evidence>
<dbReference type="InterPro" id="IPR051333">
    <property type="entry name" value="CLIP_Serine_Protease"/>
</dbReference>
<dbReference type="AlphaFoldDB" id="A0A9R0DJW2"/>
<dbReference type="CDD" id="cd00190">
    <property type="entry name" value="Tryp_SPc"/>
    <property type="match status" value="1"/>
</dbReference>
<dbReference type="Pfam" id="PF00089">
    <property type="entry name" value="Trypsin"/>
    <property type="match status" value="1"/>
</dbReference>
<dbReference type="GeneID" id="118281203"/>
<proteinExistence type="predicted"/>
<dbReference type="Gene3D" id="2.40.10.10">
    <property type="entry name" value="Trypsin-like serine proteases"/>
    <property type="match status" value="1"/>
</dbReference>
<feature type="chain" id="PRO_5040222325" evidence="1">
    <location>
        <begin position="20"/>
        <end position="284"/>
    </location>
</feature>
<gene>
    <name evidence="4" type="primary">LOC118281203</name>
</gene>
<evidence type="ECO:0000259" key="2">
    <source>
        <dbReference type="PROSITE" id="PS50240"/>
    </source>
</evidence>
<sequence length="284" mass="30901">MSLLAVSCCLALLVGQAFGAGYHEDIGIPEASRIRLKEAQRASERISGGVASNYGDNPYLAGILITLRSGQMSVCSGTLVSTKKVLTAAQCWYDGYNVGRKAEITLGSLQLFSSSKWEVLGVTVHPEYNPNNLLNDLAMMTLRYSVWQSNNLMPAFLPNNTDYDFAGEEARVSGYGKTSDYDELNPNTNQQSLIVKVMGPWECYWSMARRPADSSKVMCTPGSVLWGTCGADLGGPLVVPNFNATGNHLLIGVVSIQSPFGCYSSFATGYTRVTAYKKWIEQNL</sequence>